<evidence type="ECO:0000313" key="2">
    <source>
        <dbReference type="Proteomes" id="UP001055072"/>
    </source>
</evidence>
<keyword evidence="2" id="KW-1185">Reference proteome</keyword>
<protein>
    <submittedName>
        <fullName evidence="1">Uncharacterized protein</fullName>
    </submittedName>
</protein>
<accession>A0ACB8TZY5</accession>
<dbReference type="EMBL" id="MU274917">
    <property type="protein sequence ID" value="KAI0087585.1"/>
    <property type="molecule type" value="Genomic_DNA"/>
</dbReference>
<dbReference type="Proteomes" id="UP001055072">
    <property type="component" value="Unassembled WGS sequence"/>
</dbReference>
<reference evidence="1" key="1">
    <citation type="journal article" date="2021" name="Environ. Microbiol.">
        <title>Gene family expansions and transcriptome signatures uncover fungal adaptations to wood decay.</title>
        <authorList>
            <person name="Hage H."/>
            <person name="Miyauchi S."/>
            <person name="Viragh M."/>
            <person name="Drula E."/>
            <person name="Min B."/>
            <person name="Chaduli D."/>
            <person name="Navarro D."/>
            <person name="Favel A."/>
            <person name="Norest M."/>
            <person name="Lesage-Meessen L."/>
            <person name="Balint B."/>
            <person name="Merenyi Z."/>
            <person name="de Eugenio L."/>
            <person name="Morin E."/>
            <person name="Martinez A.T."/>
            <person name="Baldrian P."/>
            <person name="Stursova M."/>
            <person name="Martinez M.J."/>
            <person name="Novotny C."/>
            <person name="Magnuson J.K."/>
            <person name="Spatafora J.W."/>
            <person name="Maurice S."/>
            <person name="Pangilinan J."/>
            <person name="Andreopoulos W."/>
            <person name="LaButti K."/>
            <person name="Hundley H."/>
            <person name="Na H."/>
            <person name="Kuo A."/>
            <person name="Barry K."/>
            <person name="Lipzen A."/>
            <person name="Henrissat B."/>
            <person name="Riley R."/>
            <person name="Ahrendt S."/>
            <person name="Nagy L.G."/>
            <person name="Grigoriev I.V."/>
            <person name="Martin F."/>
            <person name="Rosso M.N."/>
        </authorList>
    </citation>
    <scope>NUCLEOTIDE SEQUENCE</scope>
    <source>
        <strain evidence="1">CBS 384.51</strain>
    </source>
</reference>
<sequence length="67" mass="7444">MRSRNIAPYDAVVTDFEDPNLDLDQIDALEDDSPYPEVRSAVANTDNHNISVNTFRARCIGIYSQGG</sequence>
<organism evidence="1 2">
    <name type="scientific">Irpex rosettiformis</name>
    <dbReference type="NCBI Taxonomy" id="378272"/>
    <lineage>
        <taxon>Eukaryota</taxon>
        <taxon>Fungi</taxon>
        <taxon>Dikarya</taxon>
        <taxon>Basidiomycota</taxon>
        <taxon>Agaricomycotina</taxon>
        <taxon>Agaricomycetes</taxon>
        <taxon>Polyporales</taxon>
        <taxon>Irpicaceae</taxon>
        <taxon>Irpex</taxon>
    </lineage>
</organism>
<comment type="caution">
    <text evidence="1">The sequence shown here is derived from an EMBL/GenBank/DDBJ whole genome shotgun (WGS) entry which is preliminary data.</text>
</comment>
<name>A0ACB8TZY5_9APHY</name>
<proteinExistence type="predicted"/>
<evidence type="ECO:0000313" key="1">
    <source>
        <dbReference type="EMBL" id="KAI0087585.1"/>
    </source>
</evidence>
<gene>
    <name evidence="1" type="ORF">BDY19DRAFT_994898</name>
</gene>